<protein>
    <submittedName>
        <fullName evidence="1">Uncharacterized protein</fullName>
    </submittedName>
</protein>
<accession>A0A495JAI2</accession>
<dbReference type="Proteomes" id="UP000268007">
    <property type="component" value="Unassembled WGS sequence"/>
</dbReference>
<gene>
    <name evidence="1" type="ORF">BDD43_5325</name>
</gene>
<dbReference type="AlphaFoldDB" id="A0A495JAI2"/>
<sequence length="123" mass="14054">MLIRRGFILFLMFAILSANFTQLFVFAGYTANQKYIASALCENRDKPWLHCNGKCYLMKKIKQADDKERADERQTQKSLFQEVFFAGTSTIKFHSTLLQVIATPYINSAQPAQPGVIFQPPRA</sequence>
<comment type="caution">
    <text evidence="1">The sequence shown here is derived from an EMBL/GenBank/DDBJ whole genome shotgun (WGS) entry which is preliminary data.</text>
</comment>
<organism evidence="1 2">
    <name type="scientific">Mucilaginibacter gracilis</name>
    <dbReference type="NCBI Taxonomy" id="423350"/>
    <lineage>
        <taxon>Bacteria</taxon>
        <taxon>Pseudomonadati</taxon>
        <taxon>Bacteroidota</taxon>
        <taxon>Sphingobacteriia</taxon>
        <taxon>Sphingobacteriales</taxon>
        <taxon>Sphingobacteriaceae</taxon>
        <taxon>Mucilaginibacter</taxon>
    </lineage>
</organism>
<proteinExistence type="predicted"/>
<reference evidence="1 2" key="1">
    <citation type="submission" date="2018-10" db="EMBL/GenBank/DDBJ databases">
        <title>Genomic Encyclopedia of Archaeal and Bacterial Type Strains, Phase II (KMG-II): from individual species to whole genera.</title>
        <authorList>
            <person name="Goeker M."/>
        </authorList>
    </citation>
    <scope>NUCLEOTIDE SEQUENCE [LARGE SCALE GENOMIC DNA]</scope>
    <source>
        <strain evidence="1 2">DSM 18602</strain>
    </source>
</reference>
<evidence type="ECO:0000313" key="2">
    <source>
        <dbReference type="Proteomes" id="UP000268007"/>
    </source>
</evidence>
<name>A0A495JAI2_9SPHI</name>
<keyword evidence="2" id="KW-1185">Reference proteome</keyword>
<evidence type="ECO:0000313" key="1">
    <source>
        <dbReference type="EMBL" id="RKR85069.1"/>
    </source>
</evidence>
<dbReference type="EMBL" id="RBKU01000001">
    <property type="protein sequence ID" value="RKR85069.1"/>
    <property type="molecule type" value="Genomic_DNA"/>
</dbReference>